<reference evidence="18 19" key="1">
    <citation type="submission" date="2013-02" db="EMBL/GenBank/DDBJ databases">
        <title>The Genome Sequence of Lactobacillus catenaformis F0143.</title>
        <authorList>
            <consortium name="The Broad Institute Genome Sequencing Platform"/>
            <person name="Earl A."/>
            <person name="Ward D."/>
            <person name="Feldgarden M."/>
            <person name="Gevers D."/>
            <person name="Izard J."/>
            <person name="Blanton J.M."/>
            <person name="Mathney J."/>
            <person name="Dewhirst F.E."/>
            <person name="Young S.K."/>
            <person name="Zeng Q."/>
            <person name="Gargeya S."/>
            <person name="Fitzgerald M."/>
            <person name="Haas B."/>
            <person name="Abouelleil A."/>
            <person name="Alvarado L."/>
            <person name="Arachchi H.M."/>
            <person name="Berlin A."/>
            <person name="Chapman S.B."/>
            <person name="Gearin G."/>
            <person name="Goldberg J."/>
            <person name="Griggs A."/>
            <person name="Gujja S."/>
            <person name="Hansen M."/>
            <person name="Heiman D."/>
            <person name="Howarth C."/>
            <person name="Larimer J."/>
            <person name="Lui A."/>
            <person name="MacDonald P.J.P."/>
            <person name="McCowen C."/>
            <person name="Montmayeur A."/>
            <person name="Murphy C."/>
            <person name="Neiman D."/>
            <person name="Pearson M."/>
            <person name="Priest M."/>
            <person name="Roberts A."/>
            <person name="Saif S."/>
            <person name="Shea T."/>
            <person name="Sisk P."/>
            <person name="Stolte C."/>
            <person name="Sykes S."/>
            <person name="Wortman J."/>
            <person name="Nusbaum C."/>
            <person name="Birren B."/>
        </authorList>
    </citation>
    <scope>NUCLEOTIDE SEQUENCE [LARGE SCALE GENOMIC DNA]</scope>
    <source>
        <strain evidence="18 19">OT 569</strain>
    </source>
</reference>
<dbReference type="InterPro" id="IPR012340">
    <property type="entry name" value="NA-bd_OB-fold"/>
</dbReference>
<dbReference type="SUPFAM" id="SSF50249">
    <property type="entry name" value="Nucleic acid-binding proteins"/>
    <property type="match status" value="1"/>
</dbReference>
<dbReference type="InterPro" id="IPR001650">
    <property type="entry name" value="Helicase_C-like"/>
</dbReference>
<keyword evidence="19" id="KW-1185">Reference proteome</keyword>
<dbReference type="EC" id="5.6.2.4" evidence="13 15"/>
<dbReference type="SMART" id="SM00487">
    <property type="entry name" value="DEXDc"/>
    <property type="match status" value="1"/>
</dbReference>
<feature type="domain" description="Helicase C-terminal" evidence="17">
    <location>
        <begin position="444"/>
        <end position="602"/>
    </location>
</feature>
<dbReference type="AlphaFoldDB" id="M2PKL7"/>
<dbReference type="InterPro" id="IPR004609">
    <property type="entry name" value="ATP-dep_DNA_helicase_RecG"/>
</dbReference>
<dbReference type="Gene3D" id="3.40.50.300">
    <property type="entry name" value="P-loop containing nucleotide triphosphate hydrolases"/>
    <property type="match status" value="2"/>
</dbReference>
<gene>
    <name evidence="18" type="ORF">HMPREF9943_01512</name>
</gene>
<evidence type="ECO:0000256" key="7">
    <source>
        <dbReference type="ARBA" id="ARBA00022840"/>
    </source>
</evidence>
<dbReference type="InterPro" id="IPR033454">
    <property type="entry name" value="RecG_wedge"/>
</dbReference>
<evidence type="ECO:0000256" key="3">
    <source>
        <dbReference type="ARBA" id="ARBA00022741"/>
    </source>
</evidence>
<evidence type="ECO:0000313" key="18">
    <source>
        <dbReference type="EMBL" id="EMD16109.1"/>
    </source>
</evidence>
<dbReference type="PROSITE" id="PS51194">
    <property type="entry name" value="HELICASE_CTER"/>
    <property type="match status" value="1"/>
</dbReference>
<dbReference type="PROSITE" id="PS51192">
    <property type="entry name" value="HELICASE_ATP_BIND_1"/>
    <property type="match status" value="1"/>
</dbReference>
<dbReference type="eggNOG" id="COG1200">
    <property type="taxonomic scope" value="Bacteria"/>
</dbReference>
<dbReference type="GO" id="GO:0043138">
    <property type="term" value="F:3'-5' DNA helicase activity"/>
    <property type="evidence" value="ECO:0007669"/>
    <property type="project" value="UniProtKB-EC"/>
</dbReference>
<dbReference type="GO" id="GO:0003677">
    <property type="term" value="F:DNA binding"/>
    <property type="evidence" value="ECO:0007669"/>
    <property type="project" value="UniProtKB-KW"/>
</dbReference>
<evidence type="ECO:0000259" key="17">
    <source>
        <dbReference type="PROSITE" id="PS51194"/>
    </source>
</evidence>
<evidence type="ECO:0000256" key="8">
    <source>
        <dbReference type="ARBA" id="ARBA00023125"/>
    </source>
</evidence>
<dbReference type="NCBIfam" id="NF008165">
    <property type="entry name" value="PRK10917.1-3"/>
    <property type="match status" value="1"/>
</dbReference>
<comment type="catalytic activity">
    <reaction evidence="12 15">
        <text>Couples ATP hydrolysis with the unwinding of duplex DNA by translocating in the 3'-5' direction.</text>
        <dbReference type="EC" id="5.6.2.4"/>
    </reaction>
</comment>
<keyword evidence="4 15" id="KW-0227">DNA damage</keyword>
<dbReference type="InterPro" id="IPR027417">
    <property type="entry name" value="P-loop_NTPase"/>
</dbReference>
<evidence type="ECO:0000256" key="10">
    <source>
        <dbReference type="ARBA" id="ARBA00023204"/>
    </source>
</evidence>
<sequence length="666" mass="76648">MNELKKITSSNNRILLLNESHIHTLTDLILHLPYRYEEIEEEWIEGDGPICVEGIVCGSAKNAYYGRMSRLIVPISIRGKVYQVTIFNRHFLIQYLLMDRRVTIIGKKEGNRITASQIVTKTLDQQRGLHPVYSLKEGLTNKVFSNYVKKAFDLISEIDDFIPEDYKQKYHFQSKLKALKEIHFPSSKESLVKAMKMFKYEEFLKFQLTMQYIKIQREQEIGLSKRFSINDINDYLSSLPFHLTDDQQQAVKDILKDLAKPIIMYRFLQGDVGSGKTVVSSIALYANYLAGYQGALMAPTEVLAVQHYKTLSHYFRNTDIKLALLTGTLSLKEKENIYKCLENHEVDVIIGTHALFQEKVNYHKLGLVITDEQHRFGVEQRKALKDKGKNSDFMVMSATPIPRTLALTLFGDMDVSTIKTKPTGRLETKTVYYFGKSVKPFLKELKDYLASLGQVYVICPMIEENEDQSLKSAEQVYQAMSKYFKGQYQIGLLHGHLKDEEKNKVMDDFSSNRIQILVSTTVIEVGIDVKNANMMIIYDADRFGLSQIHQLRGRVGRGAIQGRCFLLSTSKKEETIERLRFLESHSDGFEISEYDLSLRGPGEVLGDKQSGMPSFVLGDLVKDYKILETARNDAIKIIEDYYKYDEYKQYIEKIIENIKSGNEYID</sequence>
<evidence type="ECO:0000256" key="11">
    <source>
        <dbReference type="ARBA" id="ARBA00023235"/>
    </source>
</evidence>
<dbReference type="GO" id="GO:0005524">
    <property type="term" value="F:ATP binding"/>
    <property type="evidence" value="ECO:0007669"/>
    <property type="project" value="UniProtKB-KW"/>
</dbReference>
<dbReference type="NCBIfam" id="TIGR00643">
    <property type="entry name" value="recG"/>
    <property type="match status" value="1"/>
</dbReference>
<dbReference type="InterPro" id="IPR045562">
    <property type="entry name" value="RecG_dom3_C"/>
</dbReference>
<evidence type="ECO:0000256" key="1">
    <source>
        <dbReference type="ARBA" id="ARBA00007504"/>
    </source>
</evidence>
<keyword evidence="9 15" id="KW-0233">DNA recombination</keyword>
<dbReference type="GO" id="GO:0016887">
    <property type="term" value="F:ATP hydrolysis activity"/>
    <property type="evidence" value="ECO:0007669"/>
    <property type="project" value="RHEA"/>
</dbReference>
<keyword evidence="10 15" id="KW-0234">DNA repair</keyword>
<dbReference type="STRING" id="999415.HMPREF9943_01512"/>
<dbReference type="RefSeq" id="WP_004803685.1">
    <property type="nucleotide sequence ID" value="NZ_KB446649.1"/>
</dbReference>
<keyword evidence="6 15" id="KW-0347">Helicase</keyword>
<proteinExistence type="inferred from homology"/>
<evidence type="ECO:0000256" key="9">
    <source>
        <dbReference type="ARBA" id="ARBA00023172"/>
    </source>
</evidence>
<evidence type="ECO:0000256" key="4">
    <source>
        <dbReference type="ARBA" id="ARBA00022763"/>
    </source>
</evidence>
<dbReference type="OrthoDB" id="9804325at2"/>
<dbReference type="GO" id="GO:0006281">
    <property type="term" value="P:DNA repair"/>
    <property type="evidence" value="ECO:0007669"/>
    <property type="project" value="UniProtKB-UniRule"/>
</dbReference>
<evidence type="ECO:0000256" key="12">
    <source>
        <dbReference type="ARBA" id="ARBA00034617"/>
    </source>
</evidence>
<comment type="catalytic activity">
    <reaction evidence="14 15">
        <text>ATP + H2O = ADP + phosphate + H(+)</text>
        <dbReference type="Rhea" id="RHEA:13065"/>
        <dbReference type="ChEBI" id="CHEBI:15377"/>
        <dbReference type="ChEBI" id="CHEBI:15378"/>
        <dbReference type="ChEBI" id="CHEBI:30616"/>
        <dbReference type="ChEBI" id="CHEBI:43474"/>
        <dbReference type="ChEBI" id="CHEBI:456216"/>
        <dbReference type="EC" id="5.6.2.4"/>
    </reaction>
</comment>
<comment type="similarity">
    <text evidence="1 15">Belongs to the helicase family. RecG subfamily.</text>
</comment>
<dbReference type="InterPro" id="IPR011545">
    <property type="entry name" value="DEAD/DEAH_box_helicase_dom"/>
</dbReference>
<name>M2PKL7_9FIRM</name>
<dbReference type="CDD" id="cd17992">
    <property type="entry name" value="DEXHc_RecG"/>
    <property type="match status" value="1"/>
</dbReference>
<keyword evidence="5 15" id="KW-0378">Hydrolase</keyword>
<dbReference type="InterPro" id="IPR047112">
    <property type="entry name" value="RecG/Mfd"/>
</dbReference>
<evidence type="ECO:0000313" key="19">
    <source>
        <dbReference type="Proteomes" id="UP000011758"/>
    </source>
</evidence>
<evidence type="ECO:0000256" key="13">
    <source>
        <dbReference type="ARBA" id="ARBA00034808"/>
    </source>
</evidence>
<keyword evidence="8" id="KW-0238">DNA-binding</keyword>
<evidence type="ECO:0000256" key="14">
    <source>
        <dbReference type="ARBA" id="ARBA00048988"/>
    </source>
</evidence>
<evidence type="ECO:0000256" key="6">
    <source>
        <dbReference type="ARBA" id="ARBA00022806"/>
    </source>
</evidence>
<keyword evidence="7 15" id="KW-0067">ATP-binding</keyword>
<keyword evidence="11" id="KW-0413">Isomerase</keyword>
<dbReference type="PANTHER" id="PTHR47964:SF1">
    <property type="entry name" value="ATP-DEPENDENT DNA HELICASE HOMOLOG RECG, CHLOROPLASTIC"/>
    <property type="match status" value="1"/>
</dbReference>
<dbReference type="SUPFAM" id="SSF52540">
    <property type="entry name" value="P-loop containing nucleoside triphosphate hydrolases"/>
    <property type="match status" value="2"/>
</dbReference>
<dbReference type="Pfam" id="PF00271">
    <property type="entry name" value="Helicase_C"/>
    <property type="match status" value="1"/>
</dbReference>
<organism evidence="18 19">
    <name type="scientific">Eggerthia catenaformis OT 569 = DSM 20559</name>
    <dbReference type="NCBI Taxonomy" id="999415"/>
    <lineage>
        <taxon>Bacteria</taxon>
        <taxon>Bacillati</taxon>
        <taxon>Bacillota</taxon>
        <taxon>Erysipelotrichia</taxon>
        <taxon>Erysipelotrichales</taxon>
        <taxon>Coprobacillaceae</taxon>
        <taxon>Eggerthia</taxon>
    </lineage>
</organism>
<feature type="domain" description="Helicase ATP-binding" evidence="16">
    <location>
        <begin position="257"/>
        <end position="418"/>
    </location>
</feature>
<evidence type="ECO:0000256" key="2">
    <source>
        <dbReference type="ARBA" id="ARBA00017846"/>
    </source>
</evidence>
<dbReference type="EMBL" id="AGEJ01000024">
    <property type="protein sequence ID" value="EMD16109.1"/>
    <property type="molecule type" value="Genomic_DNA"/>
</dbReference>
<dbReference type="Pfam" id="PF00270">
    <property type="entry name" value="DEAD"/>
    <property type="match status" value="1"/>
</dbReference>
<dbReference type="PATRIC" id="fig|999415.3.peg.1539"/>
<dbReference type="PANTHER" id="PTHR47964">
    <property type="entry name" value="ATP-DEPENDENT DNA HELICASE HOMOLOG RECG, CHLOROPLASTIC"/>
    <property type="match status" value="1"/>
</dbReference>
<comment type="function">
    <text evidence="15">Plays a critical role in recombination and DNA repair. Helps process Holliday junction intermediates to mature products by catalyzing branch migration. Has replication fork regression activity, unwinds stalled or blocked replication forks to make a HJ that can be resolved. Has a DNA unwinding activity characteristic of a DNA helicase with 3'-5' polarity.</text>
</comment>
<dbReference type="SMART" id="SM00490">
    <property type="entry name" value="HELICc"/>
    <property type="match status" value="1"/>
</dbReference>
<dbReference type="Pfam" id="PF19833">
    <property type="entry name" value="RecG_dom3_C"/>
    <property type="match status" value="1"/>
</dbReference>
<dbReference type="Pfam" id="PF17191">
    <property type="entry name" value="RecG_wedge"/>
    <property type="match status" value="1"/>
</dbReference>
<evidence type="ECO:0000259" key="16">
    <source>
        <dbReference type="PROSITE" id="PS51192"/>
    </source>
</evidence>
<evidence type="ECO:0000256" key="15">
    <source>
        <dbReference type="RuleBase" id="RU363016"/>
    </source>
</evidence>
<accession>M2PKL7</accession>
<dbReference type="InterPro" id="IPR014001">
    <property type="entry name" value="Helicase_ATP-bd"/>
</dbReference>
<comment type="caution">
    <text evidence="18">The sequence shown here is derived from an EMBL/GenBank/DDBJ whole genome shotgun (WGS) entry which is preliminary data.</text>
</comment>
<dbReference type="Proteomes" id="UP000011758">
    <property type="component" value="Unassembled WGS sequence"/>
</dbReference>
<dbReference type="GO" id="GO:0006310">
    <property type="term" value="P:DNA recombination"/>
    <property type="evidence" value="ECO:0007669"/>
    <property type="project" value="UniProtKB-UniRule"/>
</dbReference>
<evidence type="ECO:0000256" key="5">
    <source>
        <dbReference type="ARBA" id="ARBA00022801"/>
    </source>
</evidence>
<keyword evidence="3 15" id="KW-0547">Nucleotide-binding</keyword>
<protein>
    <recommendedName>
        <fullName evidence="2 15">ATP-dependent DNA helicase RecG</fullName>
        <ecNumber evidence="13 15">5.6.2.4</ecNumber>
    </recommendedName>
</protein>